<evidence type="ECO:0000256" key="1">
    <source>
        <dbReference type="ARBA" id="ARBA00004970"/>
    </source>
</evidence>
<accession>A0A8H7Q405</accession>
<gene>
    <name evidence="10" type="ORF">INT44_001915</name>
</gene>
<comment type="pathway">
    <text evidence="1 8">Amino-acid biosynthesis; L-histidine biosynthesis; L-histidine from 5-phospho-alpha-D-ribose 1-diphosphate: step 8/9.</text>
</comment>
<evidence type="ECO:0000256" key="8">
    <source>
        <dbReference type="RuleBase" id="RU366003"/>
    </source>
</evidence>
<name>A0A8H7Q405_9FUNG</name>
<evidence type="ECO:0000313" key="10">
    <source>
        <dbReference type="EMBL" id="KAG2185125.1"/>
    </source>
</evidence>
<evidence type="ECO:0000256" key="5">
    <source>
        <dbReference type="ARBA" id="ARBA00022801"/>
    </source>
</evidence>
<evidence type="ECO:0000256" key="3">
    <source>
        <dbReference type="ARBA" id="ARBA00013085"/>
    </source>
</evidence>
<evidence type="ECO:0000256" key="2">
    <source>
        <dbReference type="ARBA" id="ARBA00009152"/>
    </source>
</evidence>
<sequence length="302" mass="34818">MPYTHHSHSGQFCHHATGQLEEVVLSAIKKGFHTIGLTEHMPRFSEDDLYPEEIEAKCTPQSLQKTFEDFLVEARRLQQAYKSQISILVGCEIEFITIQYKQYIADLRQEHGIDYVVGSLHHVHGIPIDFSPELYATALEKHQGNLHDLFASYFDEQYQMLQAVHPEVVGHFDLIRIFRTEPNAGINEAVWDKITRNVELVISYGGLFEINSRAWKKGLKDAYPQRDVFKLILDRGGKFTLSDDSHGPKDVGLYYNKLQAYLREMGVESLYYLALDDQGKTIVREHKDAAEDAFWTKILEQE</sequence>
<evidence type="ECO:0000256" key="6">
    <source>
        <dbReference type="ARBA" id="ARBA00023102"/>
    </source>
</evidence>
<dbReference type="UniPathway" id="UPA00031">
    <property type="reaction ID" value="UER00013"/>
</dbReference>
<dbReference type="PANTHER" id="PTHR21039">
    <property type="entry name" value="HISTIDINOL PHOSPHATASE-RELATED"/>
    <property type="match status" value="1"/>
</dbReference>
<protein>
    <recommendedName>
        <fullName evidence="3 8">Histidinol-phosphatase</fullName>
        <shortName evidence="8">HolPase</shortName>
        <ecNumber evidence="3 8">3.1.3.15</ecNumber>
    </recommendedName>
</protein>
<dbReference type="Gene3D" id="3.20.20.140">
    <property type="entry name" value="Metal-dependent hydrolases"/>
    <property type="match status" value="1"/>
</dbReference>
<dbReference type="InterPro" id="IPR004013">
    <property type="entry name" value="PHP_dom"/>
</dbReference>
<dbReference type="AlphaFoldDB" id="A0A8H7Q405"/>
<dbReference type="InterPro" id="IPR016195">
    <property type="entry name" value="Pol/histidinol_Pase-like"/>
</dbReference>
<dbReference type="GO" id="GO:0005737">
    <property type="term" value="C:cytoplasm"/>
    <property type="evidence" value="ECO:0007669"/>
    <property type="project" value="TreeGrafter"/>
</dbReference>
<evidence type="ECO:0000256" key="4">
    <source>
        <dbReference type="ARBA" id="ARBA00022605"/>
    </source>
</evidence>
<dbReference type="NCBIfam" id="TIGR01856">
    <property type="entry name" value="hisJ_fam"/>
    <property type="match status" value="1"/>
</dbReference>
<keyword evidence="6 8" id="KW-0368">Histidine biosynthesis</keyword>
<evidence type="ECO:0000313" key="11">
    <source>
        <dbReference type="Proteomes" id="UP000612746"/>
    </source>
</evidence>
<evidence type="ECO:0000259" key="9">
    <source>
        <dbReference type="Pfam" id="PF02811"/>
    </source>
</evidence>
<comment type="caution">
    <text evidence="10">The sequence shown here is derived from an EMBL/GenBank/DDBJ whole genome shotgun (WGS) entry which is preliminary data.</text>
</comment>
<dbReference type="SUPFAM" id="SSF89550">
    <property type="entry name" value="PHP domain-like"/>
    <property type="match status" value="1"/>
</dbReference>
<proteinExistence type="inferred from homology"/>
<dbReference type="EC" id="3.1.3.15" evidence="3 8"/>
<dbReference type="GO" id="GO:0004401">
    <property type="term" value="F:histidinol-phosphatase activity"/>
    <property type="evidence" value="ECO:0007669"/>
    <property type="project" value="UniProtKB-UniRule"/>
</dbReference>
<dbReference type="InterPro" id="IPR010140">
    <property type="entry name" value="Histidinol_P_phosphatase_HisJ"/>
</dbReference>
<dbReference type="OrthoDB" id="5957391at2759"/>
<dbReference type="PANTHER" id="PTHR21039:SF0">
    <property type="entry name" value="HISTIDINOL-PHOSPHATASE"/>
    <property type="match status" value="1"/>
</dbReference>
<keyword evidence="4 8" id="KW-0028">Amino-acid biosynthesis</keyword>
<keyword evidence="5 8" id="KW-0378">Hydrolase</keyword>
<dbReference type="EMBL" id="JAEPRA010000005">
    <property type="protein sequence ID" value="KAG2185125.1"/>
    <property type="molecule type" value="Genomic_DNA"/>
</dbReference>
<keyword evidence="11" id="KW-1185">Reference proteome</keyword>
<comment type="catalytic activity">
    <reaction evidence="7 8">
        <text>L-histidinol phosphate + H2O = L-histidinol + phosphate</text>
        <dbReference type="Rhea" id="RHEA:14465"/>
        <dbReference type="ChEBI" id="CHEBI:15377"/>
        <dbReference type="ChEBI" id="CHEBI:43474"/>
        <dbReference type="ChEBI" id="CHEBI:57699"/>
        <dbReference type="ChEBI" id="CHEBI:57980"/>
        <dbReference type="EC" id="3.1.3.15"/>
    </reaction>
</comment>
<dbReference type="GO" id="GO:0000105">
    <property type="term" value="P:L-histidine biosynthetic process"/>
    <property type="evidence" value="ECO:0007669"/>
    <property type="project" value="UniProtKB-UniRule"/>
</dbReference>
<dbReference type="CDD" id="cd12110">
    <property type="entry name" value="PHP_HisPPase_Hisj_like"/>
    <property type="match status" value="1"/>
</dbReference>
<evidence type="ECO:0000256" key="7">
    <source>
        <dbReference type="ARBA" id="ARBA00049158"/>
    </source>
</evidence>
<dbReference type="Proteomes" id="UP000612746">
    <property type="component" value="Unassembled WGS sequence"/>
</dbReference>
<feature type="domain" description="PHP" evidence="9">
    <location>
        <begin position="5"/>
        <end position="212"/>
    </location>
</feature>
<dbReference type="Pfam" id="PF02811">
    <property type="entry name" value="PHP"/>
    <property type="match status" value="1"/>
</dbReference>
<reference evidence="10" key="1">
    <citation type="submission" date="2020-12" db="EMBL/GenBank/DDBJ databases">
        <title>Metabolic potential, ecology and presence of endohyphal bacteria is reflected in genomic diversity of Mucoromycotina.</title>
        <authorList>
            <person name="Muszewska A."/>
            <person name="Okrasinska A."/>
            <person name="Steczkiewicz K."/>
            <person name="Drgas O."/>
            <person name="Orlowska M."/>
            <person name="Perlinska-Lenart U."/>
            <person name="Aleksandrzak-Piekarczyk T."/>
            <person name="Szatraj K."/>
            <person name="Zielenkiewicz U."/>
            <person name="Pilsyk S."/>
            <person name="Malc E."/>
            <person name="Mieczkowski P."/>
            <person name="Kruszewska J.S."/>
            <person name="Biernat P."/>
            <person name="Pawlowska J."/>
        </authorList>
    </citation>
    <scope>NUCLEOTIDE SEQUENCE</scope>
    <source>
        <strain evidence="10">WA0000051536</strain>
    </source>
</reference>
<organism evidence="10 11">
    <name type="scientific">Umbelopsis vinacea</name>
    <dbReference type="NCBI Taxonomy" id="44442"/>
    <lineage>
        <taxon>Eukaryota</taxon>
        <taxon>Fungi</taxon>
        <taxon>Fungi incertae sedis</taxon>
        <taxon>Mucoromycota</taxon>
        <taxon>Mucoromycotina</taxon>
        <taxon>Umbelopsidomycetes</taxon>
        <taxon>Umbelopsidales</taxon>
        <taxon>Umbelopsidaceae</taxon>
        <taxon>Umbelopsis</taxon>
    </lineage>
</organism>
<comment type="similarity">
    <text evidence="2 8">Belongs to the PHP hydrolase family. HisK subfamily.</text>
</comment>